<feature type="region of interest" description="Disordered" evidence="1">
    <location>
        <begin position="29"/>
        <end position="121"/>
    </location>
</feature>
<reference evidence="3" key="1">
    <citation type="journal article" date="2013" name="Nat. Genet.">
        <title>The draft genomes of soft-shell turtle and green sea turtle yield insights into the development and evolution of the turtle-specific body plan.</title>
        <authorList>
            <person name="Wang Z."/>
            <person name="Pascual-Anaya J."/>
            <person name="Zadissa A."/>
            <person name="Li W."/>
            <person name="Niimura Y."/>
            <person name="Huang Z."/>
            <person name="Li C."/>
            <person name="White S."/>
            <person name="Xiong Z."/>
            <person name="Fang D."/>
            <person name="Wang B."/>
            <person name="Ming Y."/>
            <person name="Chen Y."/>
            <person name="Zheng Y."/>
            <person name="Kuraku S."/>
            <person name="Pignatelli M."/>
            <person name="Herrero J."/>
            <person name="Beal K."/>
            <person name="Nozawa M."/>
            <person name="Li Q."/>
            <person name="Wang J."/>
            <person name="Zhang H."/>
            <person name="Yu L."/>
            <person name="Shigenobu S."/>
            <person name="Wang J."/>
            <person name="Liu J."/>
            <person name="Flicek P."/>
            <person name="Searle S."/>
            <person name="Wang J."/>
            <person name="Kuratani S."/>
            <person name="Yin Y."/>
            <person name="Aken B."/>
            <person name="Zhang G."/>
            <person name="Irie N."/>
        </authorList>
    </citation>
    <scope>NUCLEOTIDE SEQUENCE [LARGE SCALE GENOMIC DNA]</scope>
</reference>
<dbReference type="EMBL" id="KB585660">
    <property type="protein sequence ID" value="EMP25893.1"/>
    <property type="molecule type" value="Genomic_DNA"/>
</dbReference>
<protein>
    <submittedName>
        <fullName evidence="2">Uncharacterized protein</fullName>
    </submittedName>
</protein>
<organism evidence="2 3">
    <name type="scientific">Chelonia mydas</name>
    <name type="common">Green sea-turtle</name>
    <name type="synonym">Chelonia agassizi</name>
    <dbReference type="NCBI Taxonomy" id="8469"/>
    <lineage>
        <taxon>Eukaryota</taxon>
        <taxon>Metazoa</taxon>
        <taxon>Chordata</taxon>
        <taxon>Craniata</taxon>
        <taxon>Vertebrata</taxon>
        <taxon>Euteleostomi</taxon>
        <taxon>Archelosauria</taxon>
        <taxon>Testudinata</taxon>
        <taxon>Testudines</taxon>
        <taxon>Cryptodira</taxon>
        <taxon>Durocryptodira</taxon>
        <taxon>Americhelydia</taxon>
        <taxon>Chelonioidea</taxon>
        <taxon>Cheloniidae</taxon>
        <taxon>Chelonia</taxon>
    </lineage>
</organism>
<sequence>MAQIGEEGSTGGYLDSGYFLCDLEQGLGSSPDDAIVRATGTPPAEPPKNQECVLRPSPTTPVENSRRAQTKHRVSPKLRCVGLKDKTQDSSKKQQRKHNSSSSAVDTTPSPEKTVSENAHIHKPGTCAFGVVNKNPRTESSCDAEVSPYEVSKNCYELFFYLNKSRHSFSVFGKDLGKT</sequence>
<keyword evidence="3" id="KW-1185">Reference proteome</keyword>
<evidence type="ECO:0000313" key="2">
    <source>
        <dbReference type="EMBL" id="EMP25893.1"/>
    </source>
</evidence>
<proteinExistence type="predicted"/>
<dbReference type="AlphaFoldDB" id="M7B1E3"/>
<gene>
    <name evidence="2" type="ORF">UY3_17027</name>
</gene>
<feature type="compositionally biased region" description="Basic and acidic residues" evidence="1">
    <location>
        <begin position="82"/>
        <end position="92"/>
    </location>
</feature>
<evidence type="ECO:0000313" key="3">
    <source>
        <dbReference type="Proteomes" id="UP000031443"/>
    </source>
</evidence>
<dbReference type="Proteomes" id="UP000031443">
    <property type="component" value="Unassembled WGS sequence"/>
</dbReference>
<evidence type="ECO:0000256" key="1">
    <source>
        <dbReference type="SAM" id="MobiDB-lite"/>
    </source>
</evidence>
<feature type="compositionally biased region" description="Polar residues" evidence="1">
    <location>
        <begin position="100"/>
        <end position="117"/>
    </location>
</feature>
<accession>M7B1E3</accession>
<name>M7B1E3_CHEMY</name>